<dbReference type="EMBL" id="NPDU01000068">
    <property type="protein sequence ID" value="PJZ60299.1"/>
    <property type="molecule type" value="Genomic_DNA"/>
</dbReference>
<evidence type="ECO:0000313" key="1">
    <source>
        <dbReference type="EMBL" id="PJZ60299.1"/>
    </source>
</evidence>
<reference evidence="1 2" key="1">
    <citation type="submission" date="2017-07" db="EMBL/GenBank/DDBJ databases">
        <title>Leptospira spp. isolated from tropical soils.</title>
        <authorList>
            <person name="Thibeaux R."/>
            <person name="Iraola G."/>
            <person name="Ferres I."/>
            <person name="Bierque E."/>
            <person name="Girault D."/>
            <person name="Soupe-Gilbert M.-E."/>
            <person name="Picardeau M."/>
            <person name="Goarant C."/>
        </authorList>
    </citation>
    <scope>NUCLEOTIDE SEQUENCE [LARGE SCALE GENOMIC DNA]</scope>
    <source>
        <strain evidence="1 2">FH2-B-D1</strain>
    </source>
</reference>
<feature type="non-terminal residue" evidence="1">
    <location>
        <position position="1"/>
    </location>
</feature>
<dbReference type="Proteomes" id="UP000232149">
    <property type="component" value="Unassembled WGS sequence"/>
</dbReference>
<accession>A0ABX4NVI0</accession>
<gene>
    <name evidence="1" type="ORF">CH376_19100</name>
</gene>
<comment type="caution">
    <text evidence="1">The sequence shown here is derived from an EMBL/GenBank/DDBJ whole genome shotgun (WGS) entry which is preliminary data.</text>
</comment>
<protein>
    <submittedName>
        <fullName evidence="1">Uncharacterized protein</fullName>
    </submittedName>
</protein>
<keyword evidence="2" id="KW-1185">Reference proteome</keyword>
<proteinExistence type="predicted"/>
<dbReference type="RefSeq" id="WP_207769147.1">
    <property type="nucleotide sequence ID" value="NZ_NPDU01000068.1"/>
</dbReference>
<evidence type="ECO:0000313" key="2">
    <source>
        <dbReference type="Proteomes" id="UP000232149"/>
    </source>
</evidence>
<sequence>TESEFSGGFFVKNKKAAFRAILPSILRKRMSSYISLKRRNFSDSSGSSGFSWVCFRLSKKVGTHTKPLPFIFRWKLLLKFFRIEKKLESF</sequence>
<name>A0ABX4NVI0_9LEPT</name>
<organism evidence="1 2">
    <name type="scientific">Leptospira adleri</name>
    <dbReference type="NCBI Taxonomy" id="2023186"/>
    <lineage>
        <taxon>Bacteria</taxon>
        <taxon>Pseudomonadati</taxon>
        <taxon>Spirochaetota</taxon>
        <taxon>Spirochaetia</taxon>
        <taxon>Leptospirales</taxon>
        <taxon>Leptospiraceae</taxon>
        <taxon>Leptospira</taxon>
    </lineage>
</organism>